<accession>A0ABY6MTK8</accession>
<dbReference type="InterPro" id="IPR019888">
    <property type="entry name" value="Tscrpt_reg_AsnC-like"/>
</dbReference>
<evidence type="ECO:0000313" key="5">
    <source>
        <dbReference type="EMBL" id="UZD55338.1"/>
    </source>
</evidence>
<proteinExistence type="predicted"/>
<sequence>MNVSTVPTPHLDATDRRLLDSLQRDASLTNHELAARVHVSPATCLRRVRRLVELGIIERRVALLSPDKLGAGLTAIVEVSLDQQSAERLAAFEARAVAEPAVQQCYRTSSGPDFVLVVYVRDMEAYHQLVQRLYTEDANVRNVKTYFSVKRAKFEPAIPVAAPTA</sequence>
<dbReference type="InterPro" id="IPR036390">
    <property type="entry name" value="WH_DNA-bd_sf"/>
</dbReference>
<dbReference type="Pfam" id="PF01037">
    <property type="entry name" value="AsnC_trans_reg"/>
    <property type="match status" value="1"/>
</dbReference>
<evidence type="ECO:0000256" key="3">
    <source>
        <dbReference type="ARBA" id="ARBA00023163"/>
    </source>
</evidence>
<dbReference type="PRINTS" id="PR00033">
    <property type="entry name" value="HTHASNC"/>
</dbReference>
<feature type="domain" description="HTH asnC-type" evidence="4">
    <location>
        <begin position="11"/>
        <end position="74"/>
    </location>
</feature>
<dbReference type="PROSITE" id="PS50956">
    <property type="entry name" value="HTH_ASNC_2"/>
    <property type="match status" value="1"/>
</dbReference>
<dbReference type="Proteomes" id="UP001163266">
    <property type="component" value="Chromosome"/>
</dbReference>
<dbReference type="Pfam" id="PF13412">
    <property type="entry name" value="HTH_24"/>
    <property type="match status" value="1"/>
</dbReference>
<dbReference type="SUPFAM" id="SSF54909">
    <property type="entry name" value="Dimeric alpha+beta barrel"/>
    <property type="match status" value="1"/>
</dbReference>
<evidence type="ECO:0000256" key="2">
    <source>
        <dbReference type="ARBA" id="ARBA00023125"/>
    </source>
</evidence>
<name>A0ABY6MTK8_9BURK</name>
<keyword evidence="1" id="KW-0805">Transcription regulation</keyword>
<dbReference type="CDD" id="cd00090">
    <property type="entry name" value="HTH_ARSR"/>
    <property type="match status" value="1"/>
</dbReference>
<reference evidence="5" key="1">
    <citation type="submission" date="2022-10" db="EMBL/GenBank/DDBJ databases">
        <title>Complete genome sequence of Schlegelella aquatica LMG 23380.</title>
        <authorList>
            <person name="Musilova J."/>
            <person name="Kourilova X."/>
            <person name="Bezdicek M."/>
            <person name="Hermankova K."/>
            <person name="Obruca S."/>
            <person name="Sedlar K."/>
        </authorList>
    </citation>
    <scope>NUCLEOTIDE SEQUENCE</scope>
    <source>
        <strain evidence="5">LMG 23380</strain>
    </source>
</reference>
<dbReference type="InterPro" id="IPR011008">
    <property type="entry name" value="Dimeric_a/b-barrel"/>
</dbReference>
<evidence type="ECO:0000259" key="4">
    <source>
        <dbReference type="PROSITE" id="PS50956"/>
    </source>
</evidence>
<dbReference type="Gene3D" id="3.30.70.920">
    <property type="match status" value="1"/>
</dbReference>
<evidence type="ECO:0000313" key="6">
    <source>
        <dbReference type="Proteomes" id="UP001163266"/>
    </source>
</evidence>
<evidence type="ECO:0000256" key="1">
    <source>
        <dbReference type="ARBA" id="ARBA00023015"/>
    </source>
</evidence>
<dbReference type="Gene3D" id="1.10.10.10">
    <property type="entry name" value="Winged helix-like DNA-binding domain superfamily/Winged helix DNA-binding domain"/>
    <property type="match status" value="1"/>
</dbReference>
<dbReference type="RefSeq" id="WP_264893093.1">
    <property type="nucleotide sequence ID" value="NZ_CP110257.1"/>
</dbReference>
<dbReference type="InterPro" id="IPR000485">
    <property type="entry name" value="AsnC-type_HTH_dom"/>
</dbReference>
<dbReference type="InterPro" id="IPR036388">
    <property type="entry name" value="WH-like_DNA-bd_sf"/>
</dbReference>
<keyword evidence="3" id="KW-0804">Transcription</keyword>
<dbReference type="InterPro" id="IPR011991">
    <property type="entry name" value="ArsR-like_HTH"/>
</dbReference>
<protein>
    <submittedName>
        <fullName evidence="5">Lrp/AsnC family transcriptional regulator</fullName>
    </submittedName>
</protein>
<organism evidence="5 6">
    <name type="scientific">Caldimonas aquatica</name>
    <dbReference type="NCBI Taxonomy" id="376175"/>
    <lineage>
        <taxon>Bacteria</taxon>
        <taxon>Pseudomonadati</taxon>
        <taxon>Pseudomonadota</taxon>
        <taxon>Betaproteobacteria</taxon>
        <taxon>Burkholderiales</taxon>
        <taxon>Sphaerotilaceae</taxon>
        <taxon>Caldimonas</taxon>
    </lineage>
</organism>
<dbReference type="PANTHER" id="PTHR30154">
    <property type="entry name" value="LEUCINE-RESPONSIVE REGULATORY PROTEIN"/>
    <property type="match status" value="1"/>
</dbReference>
<dbReference type="InterPro" id="IPR019887">
    <property type="entry name" value="Tscrpt_reg_AsnC/Lrp_C"/>
</dbReference>
<keyword evidence="6" id="KW-1185">Reference proteome</keyword>
<gene>
    <name evidence="5" type="ORF">OMP39_01730</name>
</gene>
<keyword evidence="2" id="KW-0238">DNA-binding</keyword>
<dbReference type="SMART" id="SM00344">
    <property type="entry name" value="HTH_ASNC"/>
    <property type="match status" value="1"/>
</dbReference>
<dbReference type="EMBL" id="CP110257">
    <property type="protein sequence ID" value="UZD55338.1"/>
    <property type="molecule type" value="Genomic_DNA"/>
</dbReference>
<dbReference type="PANTHER" id="PTHR30154:SF34">
    <property type="entry name" value="TRANSCRIPTIONAL REGULATOR AZLB"/>
    <property type="match status" value="1"/>
</dbReference>
<dbReference type="SUPFAM" id="SSF46785">
    <property type="entry name" value="Winged helix' DNA-binding domain"/>
    <property type="match status" value="1"/>
</dbReference>